<reference evidence="2" key="1">
    <citation type="submission" date="2020-11" db="EMBL/GenBank/DDBJ databases">
        <authorList>
            <consortium name="DOE Joint Genome Institute"/>
            <person name="Ahrendt S."/>
            <person name="Riley R."/>
            <person name="Andreopoulos W."/>
            <person name="Labutti K."/>
            <person name="Pangilinan J."/>
            <person name="Ruiz-Duenas F.J."/>
            <person name="Barrasa J.M."/>
            <person name="Sanchez-Garcia M."/>
            <person name="Camarero S."/>
            <person name="Miyauchi S."/>
            <person name="Serrano A."/>
            <person name="Linde D."/>
            <person name="Babiker R."/>
            <person name="Drula E."/>
            <person name="Ayuso-Fernandez I."/>
            <person name="Pacheco R."/>
            <person name="Padilla G."/>
            <person name="Ferreira P."/>
            <person name="Barriuso J."/>
            <person name="Kellner H."/>
            <person name="Castanera R."/>
            <person name="Alfaro M."/>
            <person name="Ramirez L."/>
            <person name="Pisabarro A.G."/>
            <person name="Kuo A."/>
            <person name="Tritt A."/>
            <person name="Lipzen A."/>
            <person name="He G."/>
            <person name="Yan M."/>
            <person name="Ng V."/>
            <person name="Cullen D."/>
            <person name="Martin F."/>
            <person name="Rosso M.-N."/>
            <person name="Henrissat B."/>
            <person name="Hibbett D."/>
            <person name="Martinez A.T."/>
            <person name="Grigoriev I.V."/>
        </authorList>
    </citation>
    <scope>NUCLEOTIDE SEQUENCE</scope>
    <source>
        <strain evidence="2">CBS 506.95</strain>
    </source>
</reference>
<feature type="compositionally biased region" description="Low complexity" evidence="1">
    <location>
        <begin position="763"/>
        <end position="782"/>
    </location>
</feature>
<name>A0A9P6ESY3_9AGAR</name>
<feature type="compositionally biased region" description="Low complexity" evidence="1">
    <location>
        <begin position="106"/>
        <end position="116"/>
    </location>
</feature>
<feature type="compositionally biased region" description="Polar residues" evidence="1">
    <location>
        <begin position="82"/>
        <end position="105"/>
    </location>
</feature>
<feature type="compositionally biased region" description="Polar residues" evidence="1">
    <location>
        <begin position="429"/>
        <end position="442"/>
    </location>
</feature>
<feature type="compositionally biased region" description="Polar residues" evidence="1">
    <location>
        <begin position="163"/>
        <end position="173"/>
    </location>
</feature>
<feature type="compositionally biased region" description="Acidic residues" evidence="1">
    <location>
        <begin position="672"/>
        <end position="689"/>
    </location>
</feature>
<feature type="compositionally biased region" description="Low complexity" evidence="1">
    <location>
        <begin position="127"/>
        <end position="162"/>
    </location>
</feature>
<feature type="region of interest" description="Disordered" evidence="1">
    <location>
        <begin position="547"/>
        <end position="566"/>
    </location>
</feature>
<feature type="compositionally biased region" description="Basic and acidic residues" evidence="1">
    <location>
        <begin position="201"/>
        <end position="236"/>
    </location>
</feature>
<feature type="compositionally biased region" description="Low complexity" evidence="1">
    <location>
        <begin position="798"/>
        <end position="814"/>
    </location>
</feature>
<evidence type="ECO:0000313" key="2">
    <source>
        <dbReference type="EMBL" id="KAF9534084.1"/>
    </source>
</evidence>
<evidence type="ECO:0000256" key="1">
    <source>
        <dbReference type="SAM" id="MobiDB-lite"/>
    </source>
</evidence>
<feature type="compositionally biased region" description="Basic and acidic residues" evidence="1">
    <location>
        <begin position="600"/>
        <end position="630"/>
    </location>
</feature>
<dbReference type="EMBL" id="MU157827">
    <property type="protein sequence ID" value="KAF9534084.1"/>
    <property type="molecule type" value="Genomic_DNA"/>
</dbReference>
<feature type="compositionally biased region" description="Gly residues" evidence="1">
    <location>
        <begin position="176"/>
        <end position="188"/>
    </location>
</feature>
<feature type="compositionally biased region" description="Basic and acidic residues" evidence="1">
    <location>
        <begin position="690"/>
        <end position="702"/>
    </location>
</feature>
<feature type="compositionally biased region" description="Low complexity" evidence="1">
    <location>
        <begin position="237"/>
        <end position="289"/>
    </location>
</feature>
<comment type="caution">
    <text evidence="2">The sequence shown here is derived from an EMBL/GenBank/DDBJ whole genome shotgun (WGS) entry which is preliminary data.</text>
</comment>
<feature type="region of interest" description="Disordered" evidence="1">
    <location>
        <begin position="1"/>
        <end position="520"/>
    </location>
</feature>
<feature type="compositionally biased region" description="Low complexity" evidence="1">
    <location>
        <begin position="474"/>
        <end position="493"/>
    </location>
</feature>
<feature type="compositionally biased region" description="Low complexity" evidence="1">
    <location>
        <begin position="715"/>
        <end position="739"/>
    </location>
</feature>
<feature type="compositionally biased region" description="Low complexity" evidence="1">
    <location>
        <begin position="308"/>
        <end position="321"/>
    </location>
</feature>
<feature type="compositionally biased region" description="Polar residues" evidence="1">
    <location>
        <begin position="826"/>
        <end position="841"/>
    </location>
</feature>
<proteinExistence type="predicted"/>
<feature type="compositionally biased region" description="Polar residues" evidence="1">
    <location>
        <begin position="9"/>
        <end position="25"/>
    </location>
</feature>
<accession>A0A9P6ESY3</accession>
<feature type="compositionally biased region" description="Polar residues" evidence="1">
    <location>
        <begin position="581"/>
        <end position="599"/>
    </location>
</feature>
<feature type="compositionally biased region" description="Low complexity" evidence="1">
    <location>
        <begin position="355"/>
        <end position="389"/>
    </location>
</feature>
<dbReference type="AlphaFoldDB" id="A0A9P6ESY3"/>
<feature type="compositionally biased region" description="Polar residues" evidence="1">
    <location>
        <begin position="497"/>
        <end position="520"/>
    </location>
</feature>
<organism evidence="2 3">
    <name type="scientific">Crepidotus variabilis</name>
    <dbReference type="NCBI Taxonomy" id="179855"/>
    <lineage>
        <taxon>Eukaryota</taxon>
        <taxon>Fungi</taxon>
        <taxon>Dikarya</taxon>
        <taxon>Basidiomycota</taxon>
        <taxon>Agaricomycotina</taxon>
        <taxon>Agaricomycetes</taxon>
        <taxon>Agaricomycetidae</taxon>
        <taxon>Agaricales</taxon>
        <taxon>Agaricineae</taxon>
        <taxon>Crepidotaceae</taxon>
        <taxon>Crepidotus</taxon>
    </lineage>
</organism>
<evidence type="ECO:0000313" key="3">
    <source>
        <dbReference type="Proteomes" id="UP000807306"/>
    </source>
</evidence>
<feature type="compositionally biased region" description="Polar residues" evidence="1">
    <location>
        <begin position="342"/>
        <end position="354"/>
    </location>
</feature>
<protein>
    <submittedName>
        <fullName evidence="2">Uncharacterized protein</fullName>
    </submittedName>
</protein>
<dbReference type="Proteomes" id="UP000807306">
    <property type="component" value="Unassembled WGS sequence"/>
</dbReference>
<sequence>MTLHRPTSPLANSFTPDDASVSSRGSIDDSEQGQRSEKGYFGFVRTRSKSTGGSRKSVIEDDEKASSSGHGSVGHGSGLSAHPSSVPSVKTHQYATSHPPFQSLSAALAAAAKAPAISPNPTPPQASTSKVSSRASSRTSSTTTLPLSSSSTSTLPIPALPTKSTSHSQSTTYKGYAGGSIYGEGYGGTNSFPRMPVFMQKLKEENVDEKEMKDDSEERKHEASGHHQRARSEPGHGRSSSTSHRTSPSISSSNYHSISTSPLPSSSPFRVSSVTPSPSSSRSPSTTPSNAHSRTLSSPSPTQPTIDSPQTSPQTYSQSYTNSHTFFSSSPPPLPKPLHIRTQIQRPESSSSSEAPTINPSSPISPNSRRPLPSPPASTSSSAPALSTTDSVFQRPRVTQQPVLTQLAPVLGREASQPSAYYTPIWSPNDHSSSQTFSISMPQNGSQSGSRRNGGETGTRPSLPPLNREVSQGSTYYTPTWSPYSPSAAPSPADVGPTSTSRTPSYSHSRTWSQTNDQTFVGRNEIGNTNYAYGSYNGGSSGFSAFNGDGYFPPPAHQHQHQQQTSGSAYLGGHLRTWSQPHPYSFSHPNPQSYVGHTRGSSEPRRQDLFDRPRTYVDEGHDQTQRDEGRLSMGISLWDDDGEESESGSGRSFHTASSDEAESREEQHLEAAEEEAEREEADGDNEDDEPTAKRESFDREELTYSYKHLIPGLRSSSNTSSQPSGTFGSPPSSTHSPHAPKTPPRIAQTLPLQVQLKAPPRPTHTSSSSPPRHNSSSNPPTHKSYGWADKFPLPPSTTPTSPLGGVGGSTSLSPRSRYAPLPSPGSPNRSSVAKTTPTPTKSAFGVVQGLVTETVTSVDSEASQKFFLTARNVSVRSSELQPGNSQLANTEIAVSKHSICTFRNYANPDSRLQ</sequence>
<gene>
    <name evidence="2" type="ORF">CPB83DRAFT_422966</name>
</gene>
<keyword evidence="3" id="KW-1185">Reference proteome</keyword>
<feature type="compositionally biased region" description="Polar residues" evidence="1">
    <location>
        <begin position="290"/>
        <end position="307"/>
    </location>
</feature>
<feature type="region of interest" description="Disordered" evidence="1">
    <location>
        <begin position="581"/>
        <end position="841"/>
    </location>
</feature>